<reference evidence="3" key="1">
    <citation type="submission" date="2022-12" db="EMBL/GenBank/DDBJ databases">
        <title>Chromosome-level genome assembly of the bean flower thrips Megalurothrips usitatus.</title>
        <authorList>
            <person name="Ma L."/>
            <person name="Liu Q."/>
            <person name="Li H."/>
            <person name="Cai W."/>
        </authorList>
    </citation>
    <scope>NUCLEOTIDE SEQUENCE</scope>
    <source>
        <strain evidence="3">Cailab_2022a</strain>
    </source>
</reference>
<feature type="region of interest" description="Disordered" evidence="1">
    <location>
        <begin position="411"/>
        <end position="463"/>
    </location>
</feature>
<feature type="transmembrane region" description="Helical" evidence="2">
    <location>
        <begin position="114"/>
        <end position="134"/>
    </location>
</feature>
<dbReference type="EMBL" id="JAPTSV010000008">
    <property type="protein sequence ID" value="KAJ1525260.1"/>
    <property type="molecule type" value="Genomic_DNA"/>
</dbReference>
<keyword evidence="2" id="KW-0812">Transmembrane</keyword>
<evidence type="ECO:0000313" key="4">
    <source>
        <dbReference type="Proteomes" id="UP001075354"/>
    </source>
</evidence>
<proteinExistence type="predicted"/>
<comment type="caution">
    <text evidence="3">The sequence shown here is derived from an EMBL/GenBank/DDBJ whole genome shotgun (WGS) entry which is preliminary data.</text>
</comment>
<accession>A0AAV7XJJ1</accession>
<feature type="region of interest" description="Disordered" evidence="1">
    <location>
        <begin position="326"/>
        <end position="345"/>
    </location>
</feature>
<keyword evidence="2" id="KW-0472">Membrane</keyword>
<dbReference type="InterPro" id="IPR012464">
    <property type="entry name" value="DUF1676"/>
</dbReference>
<sequence length="560" mass="58745">MTCLKLDALSVLSRMAVPASYDLLPGVTIHRQTGHGAADIPGDLMRSLATDPPQTVDRSLDKYLMTRFGNFLDSHTVQVHVLDLQPVAGLRRALGDGESDSTGRRRPNGIWQQLMGAGMMMGGSTLTMGLSALAAMAGKALMLSMLSLVLSALSGMGGGGGGGGGHSQKQTTYEIISKPIYTHGHSHSAELHHEPSGPAAGYGLYGRAKDVAESALAGGTGASGVGGSAIGGPPGSAYITQFPRSLQESTAQITHQSKKAEEDKVSASSASAASSSGAANYDSLLIRNLQYVKGQDGRAKYAIATPADLVPSETDYNGSPARKYVSHGGHGHDDPAARSFQEEADGSAGVASAGLYESGSGVLAGPRSMHTFARLPQLPQVLVGQYPYQYQGAPAGGAPLLARVILGGRHGGAGPRHVHGPAAPGQPGLRRRQARRPLGAPRRRPRGLGELRAGGPPDGRLPRLFDRVPAGVRVRAAAARQLQAHRVPQLHLLTVCRLPPARGRTLRRAQRYSTSQRTENDNEGGPLISEAFSQHEVIDTGTCRTHFCCYHCFRPVPLSI</sequence>
<keyword evidence="2" id="KW-1133">Transmembrane helix</keyword>
<feature type="region of interest" description="Disordered" evidence="1">
    <location>
        <begin position="246"/>
        <end position="273"/>
    </location>
</feature>
<dbReference type="Pfam" id="PF07898">
    <property type="entry name" value="DUF1676"/>
    <property type="match status" value="1"/>
</dbReference>
<feature type="region of interest" description="Disordered" evidence="1">
    <location>
        <begin position="507"/>
        <end position="526"/>
    </location>
</feature>
<dbReference type="Proteomes" id="UP001075354">
    <property type="component" value="Chromosome 8"/>
</dbReference>
<name>A0AAV7XJJ1_9NEOP</name>
<evidence type="ECO:0000256" key="1">
    <source>
        <dbReference type="SAM" id="MobiDB-lite"/>
    </source>
</evidence>
<protein>
    <submittedName>
        <fullName evidence="3">Uncharacterized protein</fullName>
    </submittedName>
</protein>
<dbReference type="GO" id="GO:0016020">
    <property type="term" value="C:membrane"/>
    <property type="evidence" value="ECO:0007669"/>
    <property type="project" value="TreeGrafter"/>
</dbReference>
<dbReference type="PANTHER" id="PTHR21879">
    <property type="entry name" value="FI03362P-RELATED-RELATED"/>
    <property type="match status" value="1"/>
</dbReference>
<gene>
    <name evidence="3" type="ORF">ONE63_010084</name>
</gene>
<feature type="compositionally biased region" description="Basic residues" evidence="1">
    <location>
        <begin position="429"/>
        <end position="446"/>
    </location>
</feature>
<evidence type="ECO:0000256" key="2">
    <source>
        <dbReference type="SAM" id="Phobius"/>
    </source>
</evidence>
<dbReference type="PANTHER" id="PTHR21879:SF9">
    <property type="entry name" value="OSIRIS 16"/>
    <property type="match status" value="1"/>
</dbReference>
<keyword evidence="4" id="KW-1185">Reference proteome</keyword>
<dbReference type="AlphaFoldDB" id="A0AAV7XJJ1"/>
<feature type="compositionally biased region" description="Polar residues" evidence="1">
    <location>
        <begin position="246"/>
        <end position="255"/>
    </location>
</feature>
<organism evidence="3 4">
    <name type="scientific">Megalurothrips usitatus</name>
    <name type="common">bean blossom thrips</name>
    <dbReference type="NCBI Taxonomy" id="439358"/>
    <lineage>
        <taxon>Eukaryota</taxon>
        <taxon>Metazoa</taxon>
        <taxon>Ecdysozoa</taxon>
        <taxon>Arthropoda</taxon>
        <taxon>Hexapoda</taxon>
        <taxon>Insecta</taxon>
        <taxon>Pterygota</taxon>
        <taxon>Neoptera</taxon>
        <taxon>Paraneoptera</taxon>
        <taxon>Thysanoptera</taxon>
        <taxon>Terebrantia</taxon>
        <taxon>Thripoidea</taxon>
        <taxon>Thripidae</taxon>
        <taxon>Megalurothrips</taxon>
    </lineage>
</organism>
<evidence type="ECO:0000313" key="3">
    <source>
        <dbReference type="EMBL" id="KAJ1525260.1"/>
    </source>
</evidence>